<evidence type="ECO:0000313" key="10">
    <source>
        <dbReference type="EMBL" id="MBM7413546.1"/>
    </source>
</evidence>
<protein>
    <submittedName>
        <fullName evidence="10">Peptide/nickel transport system ATP-binding protein</fullName>
    </submittedName>
</protein>
<sequence>MTASTPPAAPPGAGRPPASPQAALTLEALSVSFATDAGPVDAVKGVSFEVFPGEVLAVVGESGSGKSVSVRSAIGLLPDTARVRGTVTVGSREVTSLSDKQWADLRGNAVAMVFQEPGSALDPLFTVGFQIVEALRAHAGPDGKVLDKKAARLRAIELLTMVGLPDPERRFGYFPHELSGGQKQRVMIAIAISCEAKVIIADEPTTALDVTVQAEILDLLRDLKDRLGCAIVLITHSMGVVADIADRVVVMKDGEVVEEALVHDLFAAPKADYTKTLLAAVPTLDPVVTDRTVSDEVVLSVRDLVVQFPGGIGQPVFRAVDSVTFDLHRGETLGLVGESGSGKSTIGRCVAALQKPTSGSVDVLGQDVGRLRGSALKSLRKRFGFVFQDPSTSLNPRLTVGQCIAEPMIVHKAGSKADIARTVVEWLDAVQLPKGTEKRYPHELSGGQRQRASLARALVLKPDLLVADEPTSALDVSVQAAVLDLFEELQTELHFACLFISHDLAVVDRLAHRVAVLRGGAVVELGTPGRILRDPAEEYTKRLIAAIPRPEVTRDRKDLQASGTVRAASDPPGYSHTDQAGAVHP</sequence>
<evidence type="ECO:0000256" key="7">
    <source>
        <dbReference type="ARBA" id="ARBA00023136"/>
    </source>
</evidence>
<dbReference type="InterPro" id="IPR027417">
    <property type="entry name" value="P-loop_NTPase"/>
</dbReference>
<dbReference type="Proteomes" id="UP000703038">
    <property type="component" value="Unassembled WGS sequence"/>
</dbReference>
<evidence type="ECO:0000256" key="3">
    <source>
        <dbReference type="ARBA" id="ARBA00022448"/>
    </source>
</evidence>
<keyword evidence="6 10" id="KW-0067">ATP-binding</keyword>
<dbReference type="CDD" id="cd03257">
    <property type="entry name" value="ABC_NikE_OppD_transporters"/>
    <property type="match status" value="2"/>
</dbReference>
<comment type="subcellular location">
    <subcellularLocation>
        <location evidence="1">Cell membrane</location>
        <topology evidence="1">Peripheral membrane protein</topology>
    </subcellularLocation>
</comment>
<evidence type="ECO:0000256" key="1">
    <source>
        <dbReference type="ARBA" id="ARBA00004202"/>
    </source>
</evidence>
<dbReference type="PROSITE" id="PS50893">
    <property type="entry name" value="ABC_TRANSPORTER_2"/>
    <property type="match status" value="2"/>
</dbReference>
<dbReference type="InterPro" id="IPR017871">
    <property type="entry name" value="ABC_transporter-like_CS"/>
</dbReference>
<keyword evidence="7" id="KW-0472">Membrane</keyword>
<dbReference type="SUPFAM" id="SSF52540">
    <property type="entry name" value="P-loop containing nucleoside triphosphate hydrolases"/>
    <property type="match status" value="2"/>
</dbReference>
<dbReference type="RefSeq" id="WP_204866221.1">
    <property type="nucleotide sequence ID" value="NZ_JAFBBK010000001.1"/>
</dbReference>
<evidence type="ECO:0000256" key="6">
    <source>
        <dbReference type="ARBA" id="ARBA00022840"/>
    </source>
</evidence>
<reference evidence="10 11" key="1">
    <citation type="submission" date="2021-01" db="EMBL/GenBank/DDBJ databases">
        <title>Genomics of switchgrass bacterial isolates.</title>
        <authorList>
            <person name="Shade A."/>
        </authorList>
    </citation>
    <scope>NUCLEOTIDE SEQUENCE [LARGE SCALE GENOMIC DNA]</scope>
    <source>
        <strain evidence="10 11">PvP111</strain>
    </source>
</reference>
<keyword evidence="11" id="KW-1185">Reference proteome</keyword>
<evidence type="ECO:0000256" key="5">
    <source>
        <dbReference type="ARBA" id="ARBA00022741"/>
    </source>
</evidence>
<dbReference type="EMBL" id="JAFBBK010000001">
    <property type="protein sequence ID" value="MBM7413546.1"/>
    <property type="molecule type" value="Genomic_DNA"/>
</dbReference>
<dbReference type="NCBIfam" id="NF008453">
    <property type="entry name" value="PRK11308.1"/>
    <property type="match status" value="2"/>
</dbReference>
<dbReference type="InterPro" id="IPR050388">
    <property type="entry name" value="ABC_Ni/Peptide_Import"/>
</dbReference>
<comment type="similarity">
    <text evidence="2">Belongs to the ABC transporter superfamily.</text>
</comment>
<gene>
    <name evidence="10" type="ORF">JOE42_000279</name>
</gene>
<dbReference type="GO" id="GO:0005524">
    <property type="term" value="F:ATP binding"/>
    <property type="evidence" value="ECO:0007669"/>
    <property type="project" value="UniProtKB-KW"/>
</dbReference>
<keyword evidence="5" id="KW-0547">Nucleotide-binding</keyword>
<dbReference type="Pfam" id="PF00005">
    <property type="entry name" value="ABC_tran"/>
    <property type="match status" value="2"/>
</dbReference>
<dbReference type="Gene3D" id="3.40.50.300">
    <property type="entry name" value="P-loop containing nucleotide triphosphate hydrolases"/>
    <property type="match status" value="2"/>
</dbReference>
<feature type="domain" description="ABC transporter" evidence="9">
    <location>
        <begin position="299"/>
        <end position="544"/>
    </location>
</feature>
<feature type="region of interest" description="Disordered" evidence="8">
    <location>
        <begin position="1"/>
        <end position="20"/>
    </location>
</feature>
<dbReference type="SMART" id="SM00382">
    <property type="entry name" value="AAA"/>
    <property type="match status" value="2"/>
</dbReference>
<feature type="region of interest" description="Disordered" evidence="8">
    <location>
        <begin position="554"/>
        <end position="585"/>
    </location>
</feature>
<proteinExistence type="inferred from homology"/>
<dbReference type="InterPro" id="IPR013563">
    <property type="entry name" value="Oligopep_ABC_C"/>
</dbReference>
<dbReference type="InterPro" id="IPR003439">
    <property type="entry name" value="ABC_transporter-like_ATP-bd"/>
</dbReference>
<organism evidence="10 11">
    <name type="scientific">Rhodococcoides corynebacterioides</name>
    <dbReference type="NCBI Taxonomy" id="53972"/>
    <lineage>
        <taxon>Bacteria</taxon>
        <taxon>Bacillati</taxon>
        <taxon>Actinomycetota</taxon>
        <taxon>Actinomycetes</taxon>
        <taxon>Mycobacteriales</taxon>
        <taxon>Nocardiaceae</taxon>
        <taxon>Rhodococcoides</taxon>
    </lineage>
</organism>
<evidence type="ECO:0000313" key="11">
    <source>
        <dbReference type="Proteomes" id="UP000703038"/>
    </source>
</evidence>
<dbReference type="PROSITE" id="PS00211">
    <property type="entry name" value="ABC_TRANSPORTER_1"/>
    <property type="match status" value="2"/>
</dbReference>
<dbReference type="InterPro" id="IPR003593">
    <property type="entry name" value="AAA+_ATPase"/>
</dbReference>
<name>A0ABS2KNJ6_9NOCA</name>
<feature type="domain" description="ABC transporter" evidence="9">
    <location>
        <begin position="26"/>
        <end position="278"/>
    </location>
</feature>
<comment type="caution">
    <text evidence="10">The sequence shown here is derived from an EMBL/GenBank/DDBJ whole genome shotgun (WGS) entry which is preliminary data.</text>
</comment>
<keyword evidence="3" id="KW-0813">Transport</keyword>
<dbReference type="Pfam" id="PF08352">
    <property type="entry name" value="oligo_HPY"/>
    <property type="match status" value="2"/>
</dbReference>
<feature type="compositionally biased region" description="Pro residues" evidence="8">
    <location>
        <begin position="7"/>
        <end position="19"/>
    </location>
</feature>
<dbReference type="PANTHER" id="PTHR43297:SF2">
    <property type="entry name" value="DIPEPTIDE TRANSPORT ATP-BINDING PROTEIN DPPD"/>
    <property type="match status" value="1"/>
</dbReference>
<evidence type="ECO:0000256" key="4">
    <source>
        <dbReference type="ARBA" id="ARBA00022475"/>
    </source>
</evidence>
<evidence type="ECO:0000256" key="2">
    <source>
        <dbReference type="ARBA" id="ARBA00005417"/>
    </source>
</evidence>
<accession>A0ABS2KNJ6</accession>
<dbReference type="PANTHER" id="PTHR43297">
    <property type="entry name" value="OLIGOPEPTIDE TRANSPORT ATP-BINDING PROTEIN APPD"/>
    <property type="match status" value="1"/>
</dbReference>
<evidence type="ECO:0000256" key="8">
    <source>
        <dbReference type="SAM" id="MobiDB-lite"/>
    </source>
</evidence>
<keyword evidence="4" id="KW-1003">Cell membrane</keyword>
<evidence type="ECO:0000259" key="9">
    <source>
        <dbReference type="PROSITE" id="PS50893"/>
    </source>
</evidence>